<dbReference type="AlphaFoldDB" id="A0A438GHR8"/>
<organism evidence="1 2">
    <name type="scientific">Vitis vinifera</name>
    <name type="common">Grape</name>
    <dbReference type="NCBI Taxonomy" id="29760"/>
    <lineage>
        <taxon>Eukaryota</taxon>
        <taxon>Viridiplantae</taxon>
        <taxon>Streptophyta</taxon>
        <taxon>Embryophyta</taxon>
        <taxon>Tracheophyta</taxon>
        <taxon>Spermatophyta</taxon>
        <taxon>Magnoliopsida</taxon>
        <taxon>eudicotyledons</taxon>
        <taxon>Gunneridae</taxon>
        <taxon>Pentapetalae</taxon>
        <taxon>rosids</taxon>
        <taxon>Vitales</taxon>
        <taxon>Vitaceae</taxon>
        <taxon>Viteae</taxon>
        <taxon>Vitis</taxon>
    </lineage>
</organism>
<accession>A0A438GHR8</accession>
<proteinExistence type="predicted"/>
<gene>
    <name evidence="1" type="ORF">CK203_055195</name>
</gene>
<dbReference type="Proteomes" id="UP000288805">
    <property type="component" value="Unassembled WGS sequence"/>
</dbReference>
<evidence type="ECO:0000313" key="1">
    <source>
        <dbReference type="EMBL" id="RVW71758.1"/>
    </source>
</evidence>
<name>A0A438GHR8_VITVI</name>
<dbReference type="EMBL" id="QGNW01000430">
    <property type="protein sequence ID" value="RVW71758.1"/>
    <property type="molecule type" value="Genomic_DNA"/>
</dbReference>
<sequence length="173" mass="19330">MIESQVVDGSTMVSSRNLTMLSNGGSNQVSNYENGMVIDLGAKGYMTNSSLKFSTYSPCPSNKKIATVDGSLTIVAIRIEVRTNRGKNRVKIEKRFEVEKKVSEVRFEGIHVGVKGKGWEVLRKLIFSVLKSLFRSVTRTKEVEAKIKNKVGLVGWSRDRSYARVVDEKGPRK</sequence>
<evidence type="ECO:0000313" key="2">
    <source>
        <dbReference type="Proteomes" id="UP000288805"/>
    </source>
</evidence>
<reference evidence="1 2" key="1">
    <citation type="journal article" date="2018" name="PLoS Genet.">
        <title>Population sequencing reveals clonal diversity and ancestral inbreeding in the grapevine cultivar Chardonnay.</title>
        <authorList>
            <person name="Roach M.J."/>
            <person name="Johnson D.L."/>
            <person name="Bohlmann J."/>
            <person name="van Vuuren H.J."/>
            <person name="Jones S.J."/>
            <person name="Pretorius I.S."/>
            <person name="Schmidt S.A."/>
            <person name="Borneman A.R."/>
        </authorList>
    </citation>
    <scope>NUCLEOTIDE SEQUENCE [LARGE SCALE GENOMIC DNA]</scope>
    <source>
        <strain evidence="2">cv. Chardonnay</strain>
        <tissue evidence="1">Leaf</tissue>
    </source>
</reference>
<comment type="caution">
    <text evidence="1">The sequence shown here is derived from an EMBL/GenBank/DDBJ whole genome shotgun (WGS) entry which is preliminary data.</text>
</comment>
<protein>
    <submittedName>
        <fullName evidence="1">Uncharacterized protein</fullName>
    </submittedName>
</protein>